<reference evidence="4" key="1">
    <citation type="submission" date="2025-08" db="UniProtKB">
        <authorList>
            <consortium name="RefSeq"/>
        </authorList>
    </citation>
    <scope>IDENTIFICATION</scope>
</reference>
<evidence type="ECO:0000256" key="2">
    <source>
        <dbReference type="SAM" id="MobiDB-lite"/>
    </source>
</evidence>
<proteinExistence type="predicted"/>
<accession>A0A3Q0IXG3</accession>
<keyword evidence="1" id="KW-0175">Coiled coil</keyword>
<protein>
    <submittedName>
        <fullName evidence="4">Dachshund homolog 2-like</fullName>
    </submittedName>
</protein>
<gene>
    <name evidence="4" type="primary">LOC103511308</name>
</gene>
<keyword evidence="3" id="KW-1185">Reference proteome</keyword>
<dbReference type="GO" id="GO:0005667">
    <property type="term" value="C:transcription regulator complex"/>
    <property type="evidence" value="ECO:0007669"/>
    <property type="project" value="TreeGrafter"/>
</dbReference>
<dbReference type="Proteomes" id="UP000079169">
    <property type="component" value="Unplaced"/>
</dbReference>
<dbReference type="STRING" id="121845.A0A3Q0IXG3"/>
<dbReference type="GO" id="GO:0000981">
    <property type="term" value="F:DNA-binding transcription factor activity, RNA polymerase II-specific"/>
    <property type="evidence" value="ECO:0007669"/>
    <property type="project" value="TreeGrafter"/>
</dbReference>
<organism evidence="3 4">
    <name type="scientific">Diaphorina citri</name>
    <name type="common">Asian citrus psyllid</name>
    <dbReference type="NCBI Taxonomy" id="121845"/>
    <lineage>
        <taxon>Eukaryota</taxon>
        <taxon>Metazoa</taxon>
        <taxon>Ecdysozoa</taxon>
        <taxon>Arthropoda</taxon>
        <taxon>Hexapoda</taxon>
        <taxon>Insecta</taxon>
        <taxon>Pterygota</taxon>
        <taxon>Neoptera</taxon>
        <taxon>Paraneoptera</taxon>
        <taxon>Hemiptera</taxon>
        <taxon>Sternorrhyncha</taxon>
        <taxon>Psylloidea</taxon>
        <taxon>Psyllidae</taxon>
        <taxon>Diaphorininae</taxon>
        <taxon>Diaphorina</taxon>
    </lineage>
</organism>
<feature type="non-terminal residue" evidence="4">
    <location>
        <position position="393"/>
    </location>
</feature>
<dbReference type="PANTHER" id="PTHR12577">
    <property type="entry name" value="DACHSHUND"/>
    <property type="match status" value="1"/>
</dbReference>
<name>A0A3Q0IXG3_DIACI</name>
<dbReference type="GeneID" id="103511308"/>
<feature type="region of interest" description="Disordered" evidence="2">
    <location>
        <begin position="43"/>
        <end position="66"/>
    </location>
</feature>
<dbReference type="RefSeq" id="XP_026680914.1">
    <property type="nucleotide sequence ID" value="XM_026825113.1"/>
</dbReference>
<feature type="compositionally biased region" description="Low complexity" evidence="2">
    <location>
        <begin position="161"/>
        <end position="170"/>
    </location>
</feature>
<dbReference type="GO" id="GO:0005634">
    <property type="term" value="C:nucleus"/>
    <property type="evidence" value="ECO:0007669"/>
    <property type="project" value="TreeGrafter"/>
</dbReference>
<dbReference type="PaxDb" id="121845-A0A3Q0IXG3"/>
<feature type="compositionally biased region" description="Basic and acidic residues" evidence="2">
    <location>
        <begin position="210"/>
        <end position="233"/>
    </location>
</feature>
<evidence type="ECO:0000313" key="3">
    <source>
        <dbReference type="Proteomes" id="UP000079169"/>
    </source>
</evidence>
<feature type="compositionally biased region" description="Acidic residues" evidence="2">
    <location>
        <begin position="193"/>
        <end position="209"/>
    </location>
</feature>
<feature type="coiled-coil region" evidence="1">
    <location>
        <begin position="282"/>
        <end position="334"/>
    </location>
</feature>
<sequence length="393" mass="43705">MTHKTAGPDSNALYVRSSRPGRPPKRASVGLSLAASHLSHQLKKHRLENGGSDYGDYPNGHLQNDVPRLEKSPLLANGYHHPPTQLSQLQFLQQMNQSAQSGGTPPGVLPPHSGLSRHDAAALMKHHGNLPNIEALARLREERGEAERALTLDQKARDLSSHNGSSNGHSPVLNLSKGGGDHSGSEAGHTGPEDEGDEEENVTDVDDEMEEKHHPEVQDSGTYERKRQSNEEEFKKTLTLSACTTNPHTHALNYSALAGSISPTSVLPNVDPSSVSSTETLLRNIQGLLKVAADNARQQERQINYEKAQLKMDLLREREIKDNLERQLTEERGKYLICNPITFLPSTIYVLHPLAIKTYPFFLFHLITAQLKMDLLREREVKDNLERQLTEER</sequence>
<dbReference type="PANTHER" id="PTHR12577:SF6">
    <property type="entry name" value="DACHSHUND, ISOFORM B"/>
    <property type="match status" value="1"/>
</dbReference>
<feature type="region of interest" description="Disordered" evidence="2">
    <location>
        <begin position="1"/>
        <end position="30"/>
    </location>
</feature>
<dbReference type="AlphaFoldDB" id="A0A3Q0IXG3"/>
<evidence type="ECO:0000313" key="4">
    <source>
        <dbReference type="RefSeq" id="XP_026680914.1"/>
    </source>
</evidence>
<feature type="region of interest" description="Disordered" evidence="2">
    <location>
        <begin position="153"/>
        <end position="233"/>
    </location>
</feature>
<evidence type="ECO:0000256" key="1">
    <source>
        <dbReference type="SAM" id="Coils"/>
    </source>
</evidence>
<dbReference type="GO" id="GO:0000978">
    <property type="term" value="F:RNA polymerase II cis-regulatory region sequence-specific DNA binding"/>
    <property type="evidence" value="ECO:0007669"/>
    <property type="project" value="TreeGrafter"/>
</dbReference>
<dbReference type="InterPro" id="IPR052417">
    <property type="entry name" value="Dachshund_domain"/>
</dbReference>
<dbReference type="KEGG" id="dci:103511308"/>